<evidence type="ECO:0000313" key="9">
    <source>
        <dbReference type="EMBL" id="KKS82252.1"/>
    </source>
</evidence>
<dbReference type="GO" id="GO:0009103">
    <property type="term" value="P:lipopolysaccharide biosynthetic process"/>
    <property type="evidence" value="ECO:0007669"/>
    <property type="project" value="UniProtKB-ARBA"/>
</dbReference>
<comment type="caution">
    <text evidence="9">The sequence shown here is derived from an EMBL/GenBank/DDBJ whole genome shotgun (WGS) entry which is preliminary data.</text>
</comment>
<evidence type="ECO:0000256" key="5">
    <source>
        <dbReference type="ARBA" id="ARBA00022692"/>
    </source>
</evidence>
<feature type="transmembrane region" description="Helical" evidence="8">
    <location>
        <begin position="197"/>
        <end position="214"/>
    </location>
</feature>
<evidence type="ECO:0008006" key="11">
    <source>
        <dbReference type="Google" id="ProtNLM"/>
    </source>
</evidence>
<dbReference type="AlphaFoldDB" id="A0A0G1C9M4"/>
<evidence type="ECO:0000256" key="3">
    <source>
        <dbReference type="ARBA" id="ARBA00022676"/>
    </source>
</evidence>
<keyword evidence="3" id="KW-0328">Glycosyltransferase</keyword>
<feature type="transmembrane region" description="Helical" evidence="8">
    <location>
        <begin position="402"/>
        <end position="424"/>
    </location>
</feature>
<keyword evidence="2" id="KW-1003">Cell membrane</keyword>
<evidence type="ECO:0000256" key="2">
    <source>
        <dbReference type="ARBA" id="ARBA00022475"/>
    </source>
</evidence>
<name>A0A0G1C9M4_9BACT</name>
<feature type="transmembrane region" description="Helical" evidence="8">
    <location>
        <begin position="5"/>
        <end position="22"/>
    </location>
</feature>
<organism evidence="9 10">
    <name type="scientific">Candidatus Wolfebacteria bacterium GW2011_GWC1_43_10</name>
    <dbReference type="NCBI Taxonomy" id="1619011"/>
    <lineage>
        <taxon>Bacteria</taxon>
        <taxon>Candidatus Wolfeibacteriota</taxon>
    </lineage>
</organism>
<dbReference type="GO" id="GO:0016763">
    <property type="term" value="F:pentosyltransferase activity"/>
    <property type="evidence" value="ECO:0007669"/>
    <property type="project" value="TreeGrafter"/>
</dbReference>
<evidence type="ECO:0000256" key="7">
    <source>
        <dbReference type="ARBA" id="ARBA00023136"/>
    </source>
</evidence>
<dbReference type="EMBL" id="LCFA01000011">
    <property type="protein sequence ID" value="KKS82252.1"/>
    <property type="molecule type" value="Genomic_DNA"/>
</dbReference>
<sequence>MKLKILLPIAVLIIVAIFFRFYNLDSVPPGLYPDEAMNGNNALEAISTAPPADGYKVFYPENNGREGLFINIQAFFLKIFGVREPWVLRSVSAIFGVLTVLGIYFLVLEVLRNGTRDTVYRAYRQAGEIRYTTIAFLSSFFVAISFWHINFSRIGFRAIMAPMFLTWALYFLIKSLNQARNNLQLTTYNLQPESRKSLVVSWILIILSGLLYGLGMHSYIAYRGTPLLIIFIYLFYWWINKTEINFKKIFASFLVFVVFALIAFAPLGTYFVQNPQDFMGRTGQLSIFASQTPLKDLGTNVLKTLAMFNIRGDGNWRHNYSGSPELFWLVGIFFILGTISGLISLFKKSSSENQNTVYPAYRQAGGTRYTKFLFVVCLAWIAVAFLPVVISNEGIPHALRSILMIPPVYILAGMGGAYLVEFLLKKINKRIVFVFGSFILLAMIAQSFVSYFVLWANNPNTASAFSQKYTDLGREINIISDSIKKYVVVNAGGVDVRGVPMPAQTVMFLTDTFTPEKQKARNIYYVSEEQEKYLNTTDALVFYLEERNDDN</sequence>
<keyword evidence="5 8" id="KW-0812">Transmembrane</keyword>
<evidence type="ECO:0000256" key="1">
    <source>
        <dbReference type="ARBA" id="ARBA00004651"/>
    </source>
</evidence>
<reference evidence="9 10" key="1">
    <citation type="journal article" date="2015" name="Nature">
        <title>rRNA introns, odd ribosomes, and small enigmatic genomes across a large radiation of phyla.</title>
        <authorList>
            <person name="Brown C.T."/>
            <person name="Hug L.A."/>
            <person name="Thomas B.C."/>
            <person name="Sharon I."/>
            <person name="Castelle C.J."/>
            <person name="Singh A."/>
            <person name="Wilkins M.J."/>
            <person name="Williams K.H."/>
            <person name="Banfield J.F."/>
        </authorList>
    </citation>
    <scope>NUCLEOTIDE SEQUENCE [LARGE SCALE GENOMIC DNA]</scope>
</reference>
<feature type="transmembrane region" description="Helical" evidence="8">
    <location>
        <begin position="372"/>
        <end position="390"/>
    </location>
</feature>
<evidence type="ECO:0000256" key="8">
    <source>
        <dbReference type="SAM" id="Phobius"/>
    </source>
</evidence>
<feature type="transmembrane region" description="Helical" evidence="8">
    <location>
        <begin position="431"/>
        <end position="456"/>
    </location>
</feature>
<keyword evidence="7 8" id="KW-0472">Membrane</keyword>
<keyword evidence="6 8" id="KW-1133">Transmembrane helix</keyword>
<feature type="transmembrane region" description="Helical" evidence="8">
    <location>
        <begin position="326"/>
        <end position="346"/>
    </location>
</feature>
<feature type="transmembrane region" description="Helical" evidence="8">
    <location>
        <begin position="220"/>
        <end position="239"/>
    </location>
</feature>
<dbReference type="PANTHER" id="PTHR33908:SF3">
    <property type="entry name" value="UNDECAPRENYL PHOSPHATE-ALPHA-4-AMINO-4-DEOXY-L-ARABINOSE ARABINOSYL TRANSFERASE"/>
    <property type="match status" value="1"/>
</dbReference>
<dbReference type="Proteomes" id="UP000034810">
    <property type="component" value="Unassembled WGS sequence"/>
</dbReference>
<evidence type="ECO:0000256" key="4">
    <source>
        <dbReference type="ARBA" id="ARBA00022679"/>
    </source>
</evidence>
<comment type="subcellular location">
    <subcellularLocation>
        <location evidence="1">Cell membrane</location>
        <topology evidence="1">Multi-pass membrane protein</topology>
    </subcellularLocation>
</comment>
<feature type="transmembrane region" description="Helical" evidence="8">
    <location>
        <begin position="251"/>
        <end position="272"/>
    </location>
</feature>
<evidence type="ECO:0000313" key="10">
    <source>
        <dbReference type="Proteomes" id="UP000034810"/>
    </source>
</evidence>
<dbReference type="GO" id="GO:0010041">
    <property type="term" value="P:response to iron(III) ion"/>
    <property type="evidence" value="ECO:0007669"/>
    <property type="project" value="TreeGrafter"/>
</dbReference>
<dbReference type="InterPro" id="IPR050297">
    <property type="entry name" value="LipidA_mod_glycosyltrf_83"/>
</dbReference>
<feature type="transmembrane region" description="Helical" evidence="8">
    <location>
        <begin position="86"/>
        <end position="108"/>
    </location>
</feature>
<protein>
    <recommendedName>
        <fullName evidence="11">Glycosyltransferase RgtA/B/C/D-like domain-containing protein</fullName>
    </recommendedName>
</protein>
<gene>
    <name evidence="9" type="ORF">UV58_C0011G0006</name>
</gene>
<feature type="transmembrane region" description="Helical" evidence="8">
    <location>
        <begin position="155"/>
        <end position="176"/>
    </location>
</feature>
<accession>A0A0G1C9M4</accession>
<keyword evidence="4" id="KW-0808">Transferase</keyword>
<proteinExistence type="predicted"/>
<dbReference type="PANTHER" id="PTHR33908">
    <property type="entry name" value="MANNOSYLTRANSFERASE YKCB-RELATED"/>
    <property type="match status" value="1"/>
</dbReference>
<dbReference type="GO" id="GO:0005886">
    <property type="term" value="C:plasma membrane"/>
    <property type="evidence" value="ECO:0007669"/>
    <property type="project" value="UniProtKB-SubCell"/>
</dbReference>
<feature type="transmembrane region" description="Helical" evidence="8">
    <location>
        <begin position="129"/>
        <end position="149"/>
    </location>
</feature>
<evidence type="ECO:0000256" key="6">
    <source>
        <dbReference type="ARBA" id="ARBA00022989"/>
    </source>
</evidence>